<evidence type="ECO:0000313" key="5">
    <source>
        <dbReference type="EMBL" id="RHY40516.1"/>
    </source>
</evidence>
<reference evidence="10 16" key="1">
    <citation type="journal article" date="2018" name="J. Invertebr. Pathol.">
        <title>New genotyping method for the causative agent of crayfish plague (Aphanomyces astaci) based on whole genome data.</title>
        <authorList>
            <person name="Minardi D."/>
            <person name="Studholme D.J."/>
            <person name="van der Giezen M."/>
            <person name="Pretto T."/>
            <person name="Oidtmann B."/>
        </authorList>
    </citation>
    <scope>NUCLEOTIDE SEQUENCE [LARGE SCALE GENOMIC DNA]</scope>
    <source>
        <strain evidence="10 16">KB13</strain>
    </source>
</reference>
<evidence type="ECO:0000313" key="9">
    <source>
        <dbReference type="EMBL" id="RHZ22279.1"/>
    </source>
</evidence>
<feature type="region of interest" description="Disordered" evidence="1">
    <location>
        <begin position="126"/>
        <end position="160"/>
    </location>
</feature>
<feature type="transmembrane region" description="Helical" evidence="2">
    <location>
        <begin position="6"/>
        <end position="24"/>
    </location>
</feature>
<proteinExistence type="predicted"/>
<reference evidence="11 12" key="2">
    <citation type="submission" date="2018-08" db="EMBL/GenBank/DDBJ databases">
        <title>Aphanomyces genome sequencing and annotation.</title>
        <authorList>
            <person name="Minardi D."/>
            <person name="Oidtmann B."/>
            <person name="Van Der Giezen M."/>
            <person name="Studholme D.J."/>
        </authorList>
    </citation>
    <scope>NUCLEOTIDE SEQUENCE [LARGE SCALE GENOMIC DNA]</scope>
    <source>
        <strain evidence="9 13">197901</strain>
        <strain evidence="7 15">D2</strain>
        <strain evidence="8 18">FDL457</strain>
        <strain evidence="3 11">Kv</strain>
        <strain evidence="6 12">SA</strain>
        <strain evidence="5 17">Si</strain>
        <strain evidence="4 14">Yx</strain>
    </source>
</reference>
<dbReference type="Proteomes" id="UP000283543">
    <property type="component" value="Unassembled WGS sequence"/>
</dbReference>
<evidence type="ECO:0000313" key="18">
    <source>
        <dbReference type="Proteomes" id="UP000286510"/>
    </source>
</evidence>
<evidence type="ECO:0000313" key="12">
    <source>
        <dbReference type="Proteomes" id="UP000265716"/>
    </source>
</evidence>
<evidence type="ECO:0000256" key="1">
    <source>
        <dbReference type="SAM" id="MobiDB-lite"/>
    </source>
</evidence>
<evidence type="ECO:0000313" key="16">
    <source>
        <dbReference type="Proteomes" id="UP000275652"/>
    </source>
</evidence>
<organism evidence="7 15">
    <name type="scientific">Aphanomyces astaci</name>
    <name type="common">Crayfish plague agent</name>
    <dbReference type="NCBI Taxonomy" id="112090"/>
    <lineage>
        <taxon>Eukaryota</taxon>
        <taxon>Sar</taxon>
        <taxon>Stramenopiles</taxon>
        <taxon>Oomycota</taxon>
        <taxon>Saprolegniomycetes</taxon>
        <taxon>Saprolegniales</taxon>
        <taxon>Verrucalvaceae</taxon>
        <taxon>Aphanomyces</taxon>
    </lineage>
</organism>
<dbReference type="Proteomes" id="UP000266239">
    <property type="component" value="Unassembled WGS sequence"/>
</dbReference>
<dbReference type="EMBL" id="QUTF01013478">
    <property type="protein sequence ID" value="RHZ17650.1"/>
    <property type="molecule type" value="Genomic_DNA"/>
</dbReference>
<comment type="caution">
    <text evidence="7">The sequence shown here is derived from an EMBL/GenBank/DDBJ whole genome shotgun (WGS) entry which is preliminary data.</text>
</comment>
<dbReference type="AlphaFoldDB" id="A0A397DK64"/>
<dbReference type="EMBL" id="QUTB01009817">
    <property type="protein sequence ID" value="RHY40516.1"/>
    <property type="molecule type" value="Genomic_DNA"/>
</dbReference>
<evidence type="ECO:0000313" key="3">
    <source>
        <dbReference type="EMBL" id="RHY09768.1"/>
    </source>
</evidence>
<sequence length="160" mass="17767">MLPLAEIVVSACLVVSIFLFGLVIDMEAQRRMSEVKAQHMVNPNASKLTQWPATLIKPEPVRPCTTDDSSASSYFLSTVKTTALTSPGSLYFRSICETGSDAPSLTLKAKSISCRMWQHLETYLDRQFAPPPSKPTSACRDPRRQTHDDDDEVRLPSSLH</sequence>
<evidence type="ECO:0000313" key="8">
    <source>
        <dbReference type="EMBL" id="RHZ17650.1"/>
    </source>
</evidence>
<dbReference type="EMBL" id="QUTC01004991">
    <property type="protein sequence ID" value="RHY60998.1"/>
    <property type="molecule type" value="Genomic_DNA"/>
</dbReference>
<evidence type="ECO:0000313" key="14">
    <source>
        <dbReference type="Proteomes" id="UP000266239"/>
    </source>
</evidence>
<dbReference type="EMBL" id="QUTI01030805">
    <property type="protein sequence ID" value="RLO03494.1"/>
    <property type="molecule type" value="Genomic_DNA"/>
</dbReference>
<dbReference type="Proteomes" id="UP000286510">
    <property type="component" value="Unassembled WGS sequence"/>
</dbReference>
<dbReference type="Proteomes" id="UP000266196">
    <property type="component" value="Unassembled WGS sequence"/>
</dbReference>
<evidence type="ECO:0000313" key="10">
    <source>
        <dbReference type="EMBL" id="RLO03494.1"/>
    </source>
</evidence>
<accession>A0A397DK64</accession>
<dbReference type="Proteomes" id="UP000265716">
    <property type="component" value="Unassembled WGS sequence"/>
</dbReference>
<gene>
    <name evidence="4" type="ORF">DYB25_001156</name>
    <name evidence="8" type="ORF">DYB26_000264</name>
    <name evidence="10" type="ORF">DYB28_006878</name>
    <name evidence="7" type="ORF">DYB30_005724</name>
    <name evidence="9" type="ORF">DYB31_002412</name>
    <name evidence="5" type="ORF">DYB34_005479</name>
    <name evidence="3" type="ORF">DYB36_003340</name>
    <name evidence="6" type="ORF">DYB38_002698</name>
</gene>
<name>A0A397DK64_APHAT</name>
<evidence type="ECO:0000313" key="17">
    <source>
        <dbReference type="Proteomes" id="UP000283543"/>
    </source>
</evidence>
<evidence type="ECO:0000313" key="13">
    <source>
        <dbReference type="Proteomes" id="UP000266196"/>
    </source>
</evidence>
<evidence type="ECO:0000313" key="7">
    <source>
        <dbReference type="EMBL" id="RHY66678.1"/>
    </source>
</evidence>
<dbReference type="Proteomes" id="UP000266643">
    <property type="component" value="Unassembled WGS sequence"/>
</dbReference>
<keyword evidence="2" id="KW-0812">Transmembrane</keyword>
<keyword evidence="2" id="KW-0472">Membrane</keyword>
<evidence type="ECO:0000313" key="6">
    <source>
        <dbReference type="EMBL" id="RHY60998.1"/>
    </source>
</evidence>
<dbReference type="EMBL" id="QUTD01004672">
    <property type="protein sequence ID" value="RHY66678.1"/>
    <property type="molecule type" value="Genomic_DNA"/>
</dbReference>
<evidence type="ECO:0000256" key="2">
    <source>
        <dbReference type="SAM" id="Phobius"/>
    </source>
</evidence>
<dbReference type="Proteomes" id="UP000275652">
    <property type="component" value="Unassembled WGS sequence"/>
</dbReference>
<dbReference type="Proteomes" id="UP000265427">
    <property type="component" value="Unassembled WGS sequence"/>
</dbReference>
<evidence type="ECO:0000313" key="4">
    <source>
        <dbReference type="EMBL" id="RHY14152.1"/>
    </source>
</evidence>
<dbReference type="EMBL" id="QUSZ01005421">
    <property type="protein sequence ID" value="RHY09768.1"/>
    <property type="molecule type" value="Genomic_DNA"/>
</dbReference>
<evidence type="ECO:0000313" key="11">
    <source>
        <dbReference type="Proteomes" id="UP000265427"/>
    </source>
</evidence>
<protein>
    <submittedName>
        <fullName evidence="7">Uncharacterized protein</fullName>
    </submittedName>
</protein>
<dbReference type="EMBL" id="QUTA01005776">
    <property type="protein sequence ID" value="RHY14152.1"/>
    <property type="molecule type" value="Genomic_DNA"/>
</dbReference>
<dbReference type="VEuPathDB" id="FungiDB:H257_13488"/>
<dbReference type="EMBL" id="QUTE01008843">
    <property type="protein sequence ID" value="RHZ22279.1"/>
    <property type="molecule type" value="Genomic_DNA"/>
</dbReference>
<keyword evidence="2" id="KW-1133">Transmembrane helix</keyword>
<evidence type="ECO:0000313" key="15">
    <source>
        <dbReference type="Proteomes" id="UP000266643"/>
    </source>
</evidence>